<dbReference type="Gene3D" id="3.40.605.10">
    <property type="entry name" value="Aldehyde Dehydrogenase, Chain A, domain 1"/>
    <property type="match status" value="1"/>
</dbReference>
<keyword evidence="2 4" id="KW-0560">Oxidoreductase</keyword>
<gene>
    <name evidence="6" type="primary">gabD2</name>
    <name evidence="6" type="ORF">Rhe02_04140</name>
</gene>
<dbReference type="Proteomes" id="UP000612899">
    <property type="component" value="Unassembled WGS sequence"/>
</dbReference>
<name>A0A8J3Q2V6_9ACTN</name>
<dbReference type="InterPro" id="IPR016162">
    <property type="entry name" value="Ald_DH_N"/>
</dbReference>
<proteinExistence type="inferred from homology"/>
<dbReference type="Gene3D" id="3.40.309.10">
    <property type="entry name" value="Aldehyde Dehydrogenase, Chain A, domain 2"/>
    <property type="match status" value="1"/>
</dbReference>
<dbReference type="InterPro" id="IPR016161">
    <property type="entry name" value="Ald_DH/histidinol_DH"/>
</dbReference>
<dbReference type="NCBIfam" id="NF006916">
    <property type="entry name" value="PRK09407.1"/>
    <property type="match status" value="1"/>
</dbReference>
<accession>A0A8J3Q2V6</accession>
<evidence type="ECO:0000256" key="2">
    <source>
        <dbReference type="ARBA" id="ARBA00023002"/>
    </source>
</evidence>
<dbReference type="PROSITE" id="PS00687">
    <property type="entry name" value="ALDEHYDE_DEHYDR_GLU"/>
    <property type="match status" value="1"/>
</dbReference>
<feature type="active site" evidence="3">
    <location>
        <position position="219"/>
    </location>
</feature>
<evidence type="ECO:0000259" key="5">
    <source>
        <dbReference type="Pfam" id="PF00171"/>
    </source>
</evidence>
<comment type="caution">
    <text evidence="6">The sequence shown here is derived from an EMBL/GenBank/DDBJ whole genome shotgun (WGS) entry which is preliminary data.</text>
</comment>
<dbReference type="Pfam" id="PF00171">
    <property type="entry name" value="Aldedh"/>
    <property type="match status" value="1"/>
</dbReference>
<evidence type="ECO:0000256" key="3">
    <source>
        <dbReference type="PROSITE-ProRule" id="PRU10007"/>
    </source>
</evidence>
<dbReference type="SUPFAM" id="SSF53720">
    <property type="entry name" value="ALDH-like"/>
    <property type="match status" value="1"/>
</dbReference>
<dbReference type="InterPro" id="IPR016163">
    <property type="entry name" value="Ald_DH_C"/>
</dbReference>
<dbReference type="InterPro" id="IPR029510">
    <property type="entry name" value="Ald_DH_CS_GLU"/>
</dbReference>
<evidence type="ECO:0000256" key="4">
    <source>
        <dbReference type="RuleBase" id="RU003345"/>
    </source>
</evidence>
<evidence type="ECO:0000256" key="1">
    <source>
        <dbReference type="ARBA" id="ARBA00009986"/>
    </source>
</evidence>
<dbReference type="EMBL" id="BONY01000002">
    <property type="protein sequence ID" value="GIH02347.1"/>
    <property type="molecule type" value="Genomic_DNA"/>
</dbReference>
<dbReference type="InterPro" id="IPR015590">
    <property type="entry name" value="Aldehyde_DH_dom"/>
</dbReference>
<dbReference type="GO" id="GO:0016620">
    <property type="term" value="F:oxidoreductase activity, acting on the aldehyde or oxo group of donors, NAD or NADP as acceptor"/>
    <property type="evidence" value="ECO:0007669"/>
    <property type="project" value="InterPro"/>
</dbReference>
<evidence type="ECO:0000313" key="7">
    <source>
        <dbReference type="Proteomes" id="UP000612899"/>
    </source>
</evidence>
<keyword evidence="7" id="KW-1185">Reference proteome</keyword>
<dbReference type="FunFam" id="3.40.309.10:FF:000009">
    <property type="entry name" value="Aldehyde dehydrogenase A"/>
    <property type="match status" value="1"/>
</dbReference>
<reference evidence="6" key="1">
    <citation type="submission" date="2021-01" db="EMBL/GenBank/DDBJ databases">
        <title>Whole genome shotgun sequence of Rhizocola hellebori NBRC 109834.</title>
        <authorList>
            <person name="Komaki H."/>
            <person name="Tamura T."/>
        </authorList>
    </citation>
    <scope>NUCLEOTIDE SEQUENCE</scope>
    <source>
        <strain evidence="6">NBRC 109834</strain>
    </source>
</reference>
<organism evidence="6 7">
    <name type="scientific">Rhizocola hellebori</name>
    <dbReference type="NCBI Taxonomy" id="1392758"/>
    <lineage>
        <taxon>Bacteria</taxon>
        <taxon>Bacillati</taxon>
        <taxon>Actinomycetota</taxon>
        <taxon>Actinomycetes</taxon>
        <taxon>Micromonosporales</taxon>
        <taxon>Micromonosporaceae</taxon>
        <taxon>Rhizocola</taxon>
    </lineage>
</organism>
<sequence>MHGMTVGASTPDDVALAFATARAAQPAWAGLPARRRAKVFARFARQVLGRREEVLDLIQAETGKARVSAAEEVFDAALVSSYYARKGPRALRSRRRQGAMPMLTRVVEHRVPFGVVVVITPWNYPLALAVGDIVPALLAGNVVVHKPDTLTAQTARWARQQLIEAGLPPEVWQIVTGEPGQIGDLLLAGADHLTLTGSTAAGRQVAQAVAPRLIGYSLELGGKNAMLVLHDADIGKAARGALRACFSSTGQLCLSVERLLVHRSRYAEFLAAFLPLVEALKVGPGNGYDIDVGSLSHPGQLDRVSRLVDEAIAGGATVQIGGKARPDLGPLFFEPTVLSGVTAKMALHHEESFGPVVSIYPFDSEQEAVEVANDTEFGLNASVWSRDVTRAGRLARGLRAGSVNINDGYGAAFASYDAPMGGMKASGVGRRHGIEGLLGYTEAQTVASQRLLTLDRPGNRSARKHLALLAKATRLMIGLRLR</sequence>
<feature type="domain" description="Aldehyde dehydrogenase" evidence="5">
    <location>
        <begin position="5"/>
        <end position="446"/>
    </location>
</feature>
<dbReference type="AlphaFoldDB" id="A0A8J3Q2V6"/>
<comment type="similarity">
    <text evidence="1 4">Belongs to the aldehyde dehydrogenase family.</text>
</comment>
<evidence type="ECO:0000313" key="6">
    <source>
        <dbReference type="EMBL" id="GIH02347.1"/>
    </source>
</evidence>
<dbReference type="PANTHER" id="PTHR11699">
    <property type="entry name" value="ALDEHYDE DEHYDROGENASE-RELATED"/>
    <property type="match status" value="1"/>
</dbReference>
<protein>
    <submittedName>
        <fullName evidence="6">Succinic semialdehyde dehydrogenase</fullName>
    </submittedName>
</protein>